<dbReference type="RefSeq" id="WP_188426138.1">
    <property type="nucleotide sequence ID" value="NZ_BMCH01000003.1"/>
</dbReference>
<accession>A0ABQ1LV79</accession>
<feature type="transmembrane region" description="Helical" evidence="1">
    <location>
        <begin position="54"/>
        <end position="78"/>
    </location>
</feature>
<keyword evidence="1" id="KW-0472">Membrane</keyword>
<gene>
    <name evidence="2" type="ORF">GCM10007207_14840</name>
</gene>
<dbReference type="Proteomes" id="UP000637769">
    <property type="component" value="Unassembled WGS sequence"/>
</dbReference>
<sequence length="84" mass="9021">MKALITLSVALLVYLALGNATHHYFAWSGRTWKMLSPVFSLNDALGLGLSQASIIMATMMLVSIVLAYVIVTGVGALIGRRRKG</sequence>
<proteinExistence type="predicted"/>
<protein>
    <submittedName>
        <fullName evidence="2">Uncharacterized protein</fullName>
    </submittedName>
</protein>
<evidence type="ECO:0000313" key="2">
    <source>
        <dbReference type="EMBL" id="GGC30318.1"/>
    </source>
</evidence>
<keyword evidence="3" id="KW-1185">Reference proteome</keyword>
<comment type="caution">
    <text evidence="2">The sequence shown here is derived from an EMBL/GenBank/DDBJ whole genome shotgun (WGS) entry which is preliminary data.</text>
</comment>
<name>A0ABQ1LV79_9PROT</name>
<evidence type="ECO:0000256" key="1">
    <source>
        <dbReference type="SAM" id="Phobius"/>
    </source>
</evidence>
<keyword evidence="1" id="KW-1133">Transmembrane helix</keyword>
<evidence type="ECO:0000313" key="3">
    <source>
        <dbReference type="Proteomes" id="UP000637769"/>
    </source>
</evidence>
<reference evidence="3" key="1">
    <citation type="journal article" date="2019" name="Int. J. Syst. Evol. Microbiol.">
        <title>The Global Catalogue of Microorganisms (GCM) 10K type strain sequencing project: providing services to taxonomists for standard genome sequencing and annotation.</title>
        <authorList>
            <consortium name="The Broad Institute Genomics Platform"/>
            <consortium name="The Broad Institute Genome Sequencing Center for Infectious Disease"/>
            <person name="Wu L."/>
            <person name="Ma J."/>
        </authorList>
    </citation>
    <scope>NUCLEOTIDE SEQUENCE [LARGE SCALE GENOMIC DNA]</scope>
    <source>
        <strain evidence="3">CCM 7132</strain>
    </source>
</reference>
<dbReference type="EMBL" id="BMCH01000003">
    <property type="protein sequence ID" value="GGC30318.1"/>
    <property type="molecule type" value="Genomic_DNA"/>
</dbReference>
<organism evidence="2 3">
    <name type="scientific">Asaia siamensis</name>
    <dbReference type="NCBI Taxonomy" id="110479"/>
    <lineage>
        <taxon>Bacteria</taxon>
        <taxon>Pseudomonadati</taxon>
        <taxon>Pseudomonadota</taxon>
        <taxon>Alphaproteobacteria</taxon>
        <taxon>Acetobacterales</taxon>
        <taxon>Acetobacteraceae</taxon>
        <taxon>Asaia</taxon>
    </lineage>
</organism>
<keyword evidence="1" id="KW-0812">Transmembrane</keyword>